<evidence type="ECO:0000256" key="2">
    <source>
        <dbReference type="ARBA" id="ARBA00023134"/>
    </source>
</evidence>
<dbReference type="Proteomes" id="UP000000718">
    <property type="component" value="Chromosome"/>
</dbReference>
<evidence type="ECO:0000259" key="3">
    <source>
        <dbReference type="Pfam" id="PF02663"/>
    </source>
</evidence>
<dbReference type="InterPro" id="IPR037103">
    <property type="entry name" value="Tubulin/FtsZ-like_C"/>
</dbReference>
<dbReference type="PANTHER" id="PTHR39418">
    <property type="entry name" value="DEHYDROGENASE-RELATED"/>
    <property type="match status" value="1"/>
</dbReference>
<dbReference type="InterPro" id="IPR003814">
    <property type="entry name" value="FmdEsu_dom"/>
</dbReference>
<dbReference type="PATRIC" id="fig|289376.4.peg.1823"/>
<dbReference type="KEGG" id="tye:THEYE_A1867"/>
<dbReference type="OrthoDB" id="9804309at2"/>
<dbReference type="EMBL" id="CP001147">
    <property type="protein sequence ID" value="ACI21226.1"/>
    <property type="molecule type" value="Genomic_DNA"/>
</dbReference>
<dbReference type="AlphaFoldDB" id="B5YHS1"/>
<dbReference type="SUPFAM" id="SSF143555">
    <property type="entry name" value="FwdE-like"/>
    <property type="match status" value="1"/>
</dbReference>
<dbReference type="Gene3D" id="1.10.3320.10">
    <property type="entry name" value="pa2218 like domain"/>
    <property type="match status" value="1"/>
</dbReference>
<gene>
    <name evidence="4" type="ordered locus">THEYE_A1867</name>
</gene>
<dbReference type="InParanoid" id="B5YHS1"/>
<dbReference type="RefSeq" id="WP_012545946.1">
    <property type="nucleotide sequence ID" value="NC_011296.1"/>
</dbReference>
<reference evidence="4 5" key="2">
    <citation type="journal article" date="2015" name="Genome Announc.">
        <title>Genome Sequence of the Sulfate-Reducing Thermophilic Bacterium Thermodesulfovibrio yellowstonii Strain DSM 11347T (Phylum Nitrospirae).</title>
        <authorList>
            <person name="Bhatnagar S."/>
            <person name="Badger J.H."/>
            <person name="Madupu R."/>
            <person name="Khouri H.M."/>
            <person name="O'Connor E.M."/>
            <person name="Robb F.T."/>
            <person name="Ward N.L."/>
            <person name="Eisen J.A."/>
        </authorList>
    </citation>
    <scope>NUCLEOTIDE SEQUENCE [LARGE SCALE GENOMIC DNA]</scope>
    <source>
        <strain evidence="5">ATCC 51303 / DSM 11347 / YP87</strain>
    </source>
</reference>
<dbReference type="EnsemblBacteria" id="ACI21226">
    <property type="protein sequence ID" value="ACI21226"/>
    <property type="gene ID" value="THEYE_A1867"/>
</dbReference>
<sequence length="213" mass="23455">MIDRETLDKLFGFHGHKCWASALGFRAGQIALENLGVKRANVKELFVILETGYNHGAGCFGDGVQFATGCTAGKGNLIKKPRGKLAFTLIDPKQGKQIRLCFNPKIREKIANSTFMKKRAAGVPPTEISEEEVMEVINLLLESPMEEVLLVGKVEDSYFETPTEVMGMGVCDICGEMVARPYLRLIGKAQACEVVELKKVCIDCSGYEEGFEK</sequence>
<dbReference type="InterPro" id="IPR053194">
    <property type="entry name" value="tRNA_methyltr_O"/>
</dbReference>
<dbReference type="InterPro" id="IPR023288">
    <property type="entry name" value="Pa2218-like_dom_sf"/>
</dbReference>
<dbReference type="Pfam" id="PF02663">
    <property type="entry name" value="FmdE"/>
    <property type="match status" value="1"/>
</dbReference>
<organism evidence="4 5">
    <name type="scientific">Thermodesulfovibrio yellowstonii (strain ATCC 51303 / DSM 11347 / YP87)</name>
    <dbReference type="NCBI Taxonomy" id="289376"/>
    <lineage>
        <taxon>Bacteria</taxon>
        <taxon>Pseudomonadati</taxon>
        <taxon>Nitrospirota</taxon>
        <taxon>Thermodesulfovibrionia</taxon>
        <taxon>Thermodesulfovibrionales</taxon>
        <taxon>Thermodesulfovibrionaceae</taxon>
        <taxon>Thermodesulfovibrio</taxon>
    </lineage>
</organism>
<evidence type="ECO:0000256" key="1">
    <source>
        <dbReference type="ARBA" id="ARBA00022741"/>
    </source>
</evidence>
<reference evidence="5" key="1">
    <citation type="submission" date="2008-08" db="EMBL/GenBank/DDBJ databases">
        <title>The complete genome sequence of Thermodesulfovibrio yellowstonii strain ATCC 51303 / DSM 11347 / YP87.</title>
        <authorList>
            <person name="Dodson R.J."/>
            <person name="Durkin A.S."/>
            <person name="Wu M."/>
            <person name="Eisen J."/>
            <person name="Sutton G."/>
        </authorList>
    </citation>
    <scope>NUCLEOTIDE SEQUENCE [LARGE SCALE GENOMIC DNA]</scope>
    <source>
        <strain evidence="5">ATCC 51303 / DSM 11347 / YP87</strain>
    </source>
</reference>
<feature type="domain" description="Formylmethanofuran dehydrogenase subunit E" evidence="3">
    <location>
        <begin position="13"/>
        <end position="148"/>
    </location>
</feature>
<keyword evidence="1" id="KW-0547">Nucleotide-binding</keyword>
<dbReference type="GO" id="GO:0005525">
    <property type="term" value="F:GTP binding"/>
    <property type="evidence" value="ECO:0007669"/>
    <property type="project" value="UniProtKB-KW"/>
</dbReference>
<proteinExistence type="predicted"/>
<dbReference type="HOGENOM" id="CLU_087508_0_0_0"/>
<evidence type="ECO:0000313" key="4">
    <source>
        <dbReference type="EMBL" id="ACI21226.1"/>
    </source>
</evidence>
<dbReference type="Gene3D" id="3.30.1330.20">
    <property type="entry name" value="Tubulin/FtsZ, C-terminal domain"/>
    <property type="match status" value="1"/>
</dbReference>
<name>B5YHS1_THEYD</name>
<keyword evidence="2" id="KW-0342">GTP-binding</keyword>
<accession>B5YHS1</accession>
<dbReference type="PANTHER" id="PTHR39418:SF1">
    <property type="entry name" value="DEHYDROGENASE"/>
    <property type="match status" value="1"/>
</dbReference>
<protein>
    <submittedName>
        <fullName evidence="4">Formylmethanofuran dehydrogenase subunit E</fullName>
    </submittedName>
</protein>
<dbReference type="STRING" id="289376.THEYE_A1867"/>
<evidence type="ECO:0000313" key="5">
    <source>
        <dbReference type="Proteomes" id="UP000000718"/>
    </source>
</evidence>
<keyword evidence="5" id="KW-1185">Reference proteome</keyword>
<dbReference type="eggNOG" id="COG2191">
    <property type="taxonomic scope" value="Bacteria"/>
</dbReference>